<dbReference type="RefSeq" id="WP_349428045.1">
    <property type="nucleotide sequence ID" value="NZ_CP151632.1"/>
</dbReference>
<feature type="transmembrane region" description="Helical" evidence="1">
    <location>
        <begin position="64"/>
        <end position="85"/>
    </location>
</feature>
<keyword evidence="1" id="KW-0472">Membrane</keyword>
<organism evidence="2">
    <name type="scientific">Microbacterium sp. LWS13-1.2</name>
    <dbReference type="NCBI Taxonomy" id="3135264"/>
    <lineage>
        <taxon>Bacteria</taxon>
        <taxon>Bacillati</taxon>
        <taxon>Actinomycetota</taxon>
        <taxon>Actinomycetes</taxon>
        <taxon>Micrococcales</taxon>
        <taxon>Microbacteriaceae</taxon>
        <taxon>Microbacterium</taxon>
    </lineage>
</organism>
<keyword evidence="1" id="KW-1133">Transmembrane helix</keyword>
<proteinExistence type="predicted"/>
<dbReference type="Pfam" id="PF04087">
    <property type="entry name" value="DUF389"/>
    <property type="match status" value="1"/>
</dbReference>
<gene>
    <name evidence="2" type="ORF">MRBLWS13_001127</name>
</gene>
<evidence type="ECO:0000256" key="1">
    <source>
        <dbReference type="SAM" id="Phobius"/>
    </source>
</evidence>
<feature type="transmembrane region" description="Helical" evidence="1">
    <location>
        <begin position="41"/>
        <end position="58"/>
    </location>
</feature>
<evidence type="ECO:0000313" key="2">
    <source>
        <dbReference type="EMBL" id="WZO33500.1"/>
    </source>
</evidence>
<feature type="transmembrane region" description="Helical" evidence="1">
    <location>
        <begin position="137"/>
        <end position="155"/>
    </location>
</feature>
<feature type="transmembrane region" description="Helical" evidence="1">
    <location>
        <begin position="162"/>
        <end position="188"/>
    </location>
</feature>
<sequence length="335" mass="34324">MATLSEMMQALIPATQRQTAAEVTEALDLGSGDRAGKRSGFLIMLTLAGIIAIAGVLTDSTATVIGAMIIAPLGTPILGIGLGIVRGHLSLVVRSILWVLLGVAIVIVLGLAFSVFVSTPESLETNSQVVGRTSPSFMDLVAALATGFAGGFAMCRKDLSAILPGVAIAISLVPPLGVVGVCAGQGLWTDAVGALWLFLSNVVALVIAGSIVFTLAGYARDPGSSRVANRRRAYTIVTLLAVVITIPLVVNSVVSVALARWSVGIQSAATQWLADDEGARVYGVDWSGATATIEVTTEDGETPPLDELQKAVAAVVPSFVGVVVDVGQGVEIPVQ</sequence>
<name>A0AAU6S975_9MICO</name>
<feature type="transmembrane region" description="Helical" evidence="1">
    <location>
        <begin position="97"/>
        <end position="117"/>
    </location>
</feature>
<feature type="transmembrane region" description="Helical" evidence="1">
    <location>
        <begin position="194"/>
        <end position="216"/>
    </location>
</feature>
<accession>A0AAU6S975</accession>
<protein>
    <submittedName>
        <fullName evidence="2">TIGR00341 family protein</fullName>
    </submittedName>
</protein>
<dbReference type="NCBIfam" id="TIGR00341">
    <property type="entry name" value="TIGR00341 family protein"/>
    <property type="match status" value="1"/>
</dbReference>
<dbReference type="PANTHER" id="PTHR20992">
    <property type="entry name" value="AT15442P-RELATED"/>
    <property type="match status" value="1"/>
</dbReference>
<dbReference type="EMBL" id="CP151632">
    <property type="protein sequence ID" value="WZO33500.1"/>
    <property type="molecule type" value="Genomic_DNA"/>
</dbReference>
<feature type="transmembrane region" description="Helical" evidence="1">
    <location>
        <begin position="236"/>
        <end position="261"/>
    </location>
</feature>
<keyword evidence="1" id="KW-0812">Transmembrane</keyword>
<reference evidence="2" key="1">
    <citation type="submission" date="2024-04" db="EMBL/GenBank/DDBJ databases">
        <authorList>
            <person name="Roder T."/>
            <person name="Oberhansli S."/>
            <person name="Kreuzer M."/>
        </authorList>
    </citation>
    <scope>NUCLEOTIDE SEQUENCE</scope>
    <source>
        <strain evidence="2">LWS13-1.2</strain>
    </source>
</reference>
<dbReference type="InterPro" id="IPR005240">
    <property type="entry name" value="DUF389"/>
</dbReference>
<dbReference type="PANTHER" id="PTHR20992:SF9">
    <property type="entry name" value="AT15442P-RELATED"/>
    <property type="match status" value="1"/>
</dbReference>
<dbReference type="AlphaFoldDB" id="A0AAU6S975"/>